<evidence type="ECO:0000256" key="1">
    <source>
        <dbReference type="SAM" id="Phobius"/>
    </source>
</evidence>
<proteinExistence type="predicted"/>
<feature type="transmembrane region" description="Helical" evidence="1">
    <location>
        <begin position="88"/>
        <end position="108"/>
    </location>
</feature>
<dbReference type="Proteomes" id="UP000678679">
    <property type="component" value="Chromosome 2"/>
</dbReference>
<protein>
    <submittedName>
        <fullName evidence="3">Uncharacterized protein</fullName>
    </submittedName>
</protein>
<feature type="signal peptide" evidence="2">
    <location>
        <begin position="1"/>
        <end position="19"/>
    </location>
</feature>
<accession>A0AAX1N970</accession>
<dbReference type="KEGG" id="fya:KMW28_24835"/>
<evidence type="ECO:0000313" key="4">
    <source>
        <dbReference type="Proteomes" id="UP000678679"/>
    </source>
</evidence>
<reference evidence="3 4" key="1">
    <citation type="submission" date="2021-05" db="EMBL/GenBank/DDBJ databases">
        <title>Comparative genomic studies on the polysaccharide-degrading batcterial strains of the Flammeovirga genus.</title>
        <authorList>
            <person name="Zewei F."/>
            <person name="Zheng Z."/>
            <person name="Yu L."/>
            <person name="Ruyue G."/>
            <person name="Yanhong M."/>
            <person name="Yuanyuan C."/>
            <person name="Jingyan G."/>
            <person name="Wenjun H."/>
        </authorList>
    </citation>
    <scope>NUCLEOTIDE SEQUENCE [LARGE SCALE GENOMIC DNA]</scope>
    <source>
        <strain evidence="3 4">NBRC:100898</strain>
    </source>
</reference>
<organism evidence="3 4">
    <name type="scientific">Flammeovirga yaeyamensis</name>
    <dbReference type="NCBI Taxonomy" id="367791"/>
    <lineage>
        <taxon>Bacteria</taxon>
        <taxon>Pseudomonadati</taxon>
        <taxon>Bacteroidota</taxon>
        <taxon>Cytophagia</taxon>
        <taxon>Cytophagales</taxon>
        <taxon>Flammeovirgaceae</taxon>
        <taxon>Flammeovirga</taxon>
    </lineage>
</organism>
<name>A0AAX1N970_9BACT</name>
<keyword evidence="1" id="KW-0472">Membrane</keyword>
<gene>
    <name evidence="3" type="ORF">KMW28_24835</name>
</gene>
<evidence type="ECO:0000313" key="3">
    <source>
        <dbReference type="EMBL" id="QWG04119.1"/>
    </source>
</evidence>
<feature type="transmembrane region" description="Helical" evidence="1">
    <location>
        <begin position="120"/>
        <end position="140"/>
    </location>
</feature>
<sequence length="156" mass="17860">MKALLLILFSLLFIQTTYSQVQLEISNPQKGKVKYIQEFKKVKVKLIDGRVIKGPISFYSENDIYIKDEIILLSDIRKIKRNPRGWMFLQNAPLIAFGGTLSLVALSMNSYNGESTTEMVSNTIPFAVIFVAGIISPNFFKGYNRKKGWNYKIIRN</sequence>
<keyword evidence="1" id="KW-1133">Transmembrane helix</keyword>
<dbReference type="AlphaFoldDB" id="A0AAX1N970"/>
<keyword evidence="4" id="KW-1185">Reference proteome</keyword>
<evidence type="ECO:0000256" key="2">
    <source>
        <dbReference type="SAM" id="SignalP"/>
    </source>
</evidence>
<dbReference type="RefSeq" id="WP_169663612.1">
    <property type="nucleotide sequence ID" value="NZ_CP076133.1"/>
</dbReference>
<keyword evidence="2" id="KW-0732">Signal</keyword>
<keyword evidence="1" id="KW-0812">Transmembrane</keyword>
<feature type="chain" id="PRO_5043432614" evidence="2">
    <location>
        <begin position="20"/>
        <end position="156"/>
    </location>
</feature>
<dbReference type="EMBL" id="CP076133">
    <property type="protein sequence ID" value="QWG04119.1"/>
    <property type="molecule type" value="Genomic_DNA"/>
</dbReference>